<proteinExistence type="predicted"/>
<feature type="region of interest" description="Disordered" evidence="1">
    <location>
        <begin position="1"/>
        <end position="60"/>
    </location>
</feature>
<feature type="non-terminal residue" evidence="2">
    <location>
        <position position="1"/>
    </location>
</feature>
<dbReference type="AlphaFoldDB" id="X0TTR2"/>
<comment type="caution">
    <text evidence="2">The sequence shown here is derived from an EMBL/GenBank/DDBJ whole genome shotgun (WGS) entry which is preliminary data.</text>
</comment>
<organism evidence="2">
    <name type="scientific">marine sediment metagenome</name>
    <dbReference type="NCBI Taxonomy" id="412755"/>
    <lineage>
        <taxon>unclassified sequences</taxon>
        <taxon>metagenomes</taxon>
        <taxon>ecological metagenomes</taxon>
    </lineage>
</organism>
<evidence type="ECO:0000313" key="2">
    <source>
        <dbReference type="EMBL" id="GAF79500.1"/>
    </source>
</evidence>
<protein>
    <submittedName>
        <fullName evidence="2">Uncharacterized protein</fullName>
    </submittedName>
</protein>
<reference evidence="2" key="1">
    <citation type="journal article" date="2014" name="Front. Microbiol.">
        <title>High frequency of phylogenetically diverse reductive dehalogenase-homologous genes in deep subseafloor sedimentary metagenomes.</title>
        <authorList>
            <person name="Kawai M."/>
            <person name="Futagami T."/>
            <person name="Toyoda A."/>
            <person name="Takaki Y."/>
            <person name="Nishi S."/>
            <person name="Hori S."/>
            <person name="Arai W."/>
            <person name="Tsubouchi T."/>
            <person name="Morono Y."/>
            <person name="Uchiyama I."/>
            <person name="Ito T."/>
            <person name="Fujiyama A."/>
            <person name="Inagaki F."/>
            <person name="Takami H."/>
        </authorList>
    </citation>
    <scope>NUCLEOTIDE SEQUENCE</scope>
    <source>
        <strain evidence="2">Expedition CK06-06</strain>
    </source>
</reference>
<name>X0TTR2_9ZZZZ</name>
<accession>X0TTR2</accession>
<evidence type="ECO:0000256" key="1">
    <source>
        <dbReference type="SAM" id="MobiDB-lite"/>
    </source>
</evidence>
<feature type="region of interest" description="Disordered" evidence="1">
    <location>
        <begin position="305"/>
        <end position="331"/>
    </location>
</feature>
<feature type="compositionally biased region" description="Basic and acidic residues" evidence="1">
    <location>
        <begin position="305"/>
        <end position="314"/>
    </location>
</feature>
<sequence>EKKAVKSEKRAEKKQRTFDREGDLRPTDTERADIQKGKDDRRRASKTDDKPPLIGDPKDRGIIKDVYEQLKSISKIAPVDFMAPIQAVRTMFASKTERRIMYGDLKTAETDRDILNGAWQEKFDSFLKPFGLQQGSTKRAKMSNISAAQQSVFNHLVGKVPGLKAGPTKPIFTNHDIVGGQQVSLVGDEVATIIASTENPDQRASFLESGIVIDRFKRDPAARAGGHRTIKMTEAQLDKLRNNATVDEKALAAASIKFFSEVVKPEMLAKAKANHDTELQTAIEKGGIYFPTSRDFTLATTTKERTEAAKRESTQVDPKTGFVTIDNDLGR</sequence>
<dbReference type="EMBL" id="BARS01009783">
    <property type="protein sequence ID" value="GAF79500.1"/>
    <property type="molecule type" value="Genomic_DNA"/>
</dbReference>
<feature type="non-terminal residue" evidence="2">
    <location>
        <position position="331"/>
    </location>
</feature>
<gene>
    <name evidence="2" type="ORF">S01H1_18309</name>
</gene>